<sequence length="82" mass="8764">MSNEGRLIHLNRAARAVVAIEAWYRVAESRGIWEALIEEARAELHPMPGTPVSPALSAALATMIADIEATETAPNASEGVLK</sequence>
<evidence type="ECO:0000313" key="1">
    <source>
        <dbReference type="EMBL" id="GAA4746386.1"/>
    </source>
</evidence>
<gene>
    <name evidence="1" type="ORF">GCM10023217_15050</name>
</gene>
<keyword evidence="2" id="KW-1185">Reference proteome</keyword>
<name>A0ABP8Z4H3_9ACTN</name>
<dbReference type="RefSeq" id="WP_345313011.1">
    <property type="nucleotide sequence ID" value="NZ_BAABIE010000005.1"/>
</dbReference>
<reference evidence="2" key="1">
    <citation type="journal article" date="2019" name="Int. J. Syst. Evol. Microbiol.">
        <title>The Global Catalogue of Microorganisms (GCM) 10K type strain sequencing project: providing services to taxonomists for standard genome sequencing and annotation.</title>
        <authorList>
            <consortium name="The Broad Institute Genomics Platform"/>
            <consortium name="The Broad Institute Genome Sequencing Center for Infectious Disease"/>
            <person name="Wu L."/>
            <person name="Ma J."/>
        </authorList>
    </citation>
    <scope>NUCLEOTIDE SEQUENCE [LARGE SCALE GENOMIC DNA]</scope>
    <source>
        <strain evidence="2">JCM 18077</strain>
    </source>
</reference>
<dbReference type="EMBL" id="BAABIE010000005">
    <property type="protein sequence ID" value="GAA4746386.1"/>
    <property type="molecule type" value="Genomic_DNA"/>
</dbReference>
<organism evidence="1 2">
    <name type="scientific">Gordonia alkaliphila</name>
    <dbReference type="NCBI Taxonomy" id="1053547"/>
    <lineage>
        <taxon>Bacteria</taxon>
        <taxon>Bacillati</taxon>
        <taxon>Actinomycetota</taxon>
        <taxon>Actinomycetes</taxon>
        <taxon>Mycobacteriales</taxon>
        <taxon>Gordoniaceae</taxon>
        <taxon>Gordonia</taxon>
    </lineage>
</organism>
<accession>A0ABP8Z4H3</accession>
<proteinExistence type="predicted"/>
<comment type="caution">
    <text evidence="1">The sequence shown here is derived from an EMBL/GenBank/DDBJ whole genome shotgun (WGS) entry which is preliminary data.</text>
</comment>
<protein>
    <submittedName>
        <fullName evidence="1">Uncharacterized protein</fullName>
    </submittedName>
</protein>
<dbReference type="Proteomes" id="UP001500822">
    <property type="component" value="Unassembled WGS sequence"/>
</dbReference>
<evidence type="ECO:0000313" key="2">
    <source>
        <dbReference type="Proteomes" id="UP001500822"/>
    </source>
</evidence>